<proteinExistence type="predicted"/>
<organism evidence="1 2">
    <name type="scientific">Artemisia annua</name>
    <name type="common">Sweet wormwood</name>
    <dbReference type="NCBI Taxonomy" id="35608"/>
    <lineage>
        <taxon>Eukaryota</taxon>
        <taxon>Viridiplantae</taxon>
        <taxon>Streptophyta</taxon>
        <taxon>Embryophyta</taxon>
        <taxon>Tracheophyta</taxon>
        <taxon>Spermatophyta</taxon>
        <taxon>Magnoliopsida</taxon>
        <taxon>eudicotyledons</taxon>
        <taxon>Gunneridae</taxon>
        <taxon>Pentapetalae</taxon>
        <taxon>asterids</taxon>
        <taxon>campanulids</taxon>
        <taxon>Asterales</taxon>
        <taxon>Asteraceae</taxon>
        <taxon>Asteroideae</taxon>
        <taxon>Anthemideae</taxon>
        <taxon>Artemisiinae</taxon>
        <taxon>Artemisia</taxon>
    </lineage>
</organism>
<evidence type="ECO:0000313" key="2">
    <source>
        <dbReference type="Proteomes" id="UP000245207"/>
    </source>
</evidence>
<keyword evidence="2" id="KW-1185">Reference proteome</keyword>
<comment type="caution">
    <text evidence="1">The sequence shown here is derived from an EMBL/GenBank/DDBJ whole genome shotgun (WGS) entry which is preliminary data.</text>
</comment>
<dbReference type="EMBL" id="PKPP01009199">
    <property type="protein sequence ID" value="PWA48825.1"/>
    <property type="molecule type" value="Genomic_DNA"/>
</dbReference>
<protein>
    <submittedName>
        <fullName evidence="1">Uncharacterized protein</fullName>
    </submittedName>
</protein>
<name>A0A2U1LIK4_ARTAN</name>
<accession>A0A2U1LIK4</accession>
<dbReference type="AlphaFoldDB" id="A0A2U1LIK4"/>
<reference evidence="1 2" key="1">
    <citation type="journal article" date="2018" name="Mol. Plant">
        <title>The genome of Artemisia annua provides insight into the evolution of Asteraceae family and artemisinin biosynthesis.</title>
        <authorList>
            <person name="Shen Q."/>
            <person name="Zhang L."/>
            <person name="Liao Z."/>
            <person name="Wang S."/>
            <person name="Yan T."/>
            <person name="Shi P."/>
            <person name="Liu M."/>
            <person name="Fu X."/>
            <person name="Pan Q."/>
            <person name="Wang Y."/>
            <person name="Lv Z."/>
            <person name="Lu X."/>
            <person name="Zhang F."/>
            <person name="Jiang W."/>
            <person name="Ma Y."/>
            <person name="Chen M."/>
            <person name="Hao X."/>
            <person name="Li L."/>
            <person name="Tang Y."/>
            <person name="Lv G."/>
            <person name="Zhou Y."/>
            <person name="Sun X."/>
            <person name="Brodelius P.E."/>
            <person name="Rose J.K.C."/>
            <person name="Tang K."/>
        </authorList>
    </citation>
    <scope>NUCLEOTIDE SEQUENCE [LARGE SCALE GENOMIC DNA]</scope>
    <source>
        <strain evidence="2">cv. Huhao1</strain>
        <tissue evidence="1">Leaf</tissue>
    </source>
</reference>
<dbReference type="Proteomes" id="UP000245207">
    <property type="component" value="Unassembled WGS sequence"/>
</dbReference>
<evidence type="ECO:0000313" key="1">
    <source>
        <dbReference type="EMBL" id="PWA48825.1"/>
    </source>
</evidence>
<gene>
    <name evidence="1" type="ORF">CTI12_AA474180</name>
</gene>
<sequence>MDHDCEGVLTWFTHYGPNTNLFCFLKNTCVQNLHGNSPYSNLCWWISTDAYNNKNTIDVTLDPSSDVTLDPSSDVTLDPSSDVTLDPSSIRLKYNSLNVILFQKGQK</sequence>